<keyword evidence="2" id="KW-0732">Signal</keyword>
<dbReference type="InterPro" id="IPR018976">
    <property type="entry name" value="Imelysin-like"/>
</dbReference>
<dbReference type="AlphaFoldDB" id="A0A7K3WS26"/>
<dbReference type="CDD" id="cd14659">
    <property type="entry name" value="Imelysin-like_IPPA"/>
    <property type="match status" value="1"/>
</dbReference>
<protein>
    <submittedName>
        <fullName evidence="4">Imelysin family protein</fullName>
    </submittedName>
</protein>
<accession>A0A7K3WS26</accession>
<evidence type="ECO:0000256" key="1">
    <source>
        <dbReference type="ARBA" id="ARBA00004196"/>
    </source>
</evidence>
<dbReference type="InterPro" id="IPR038352">
    <property type="entry name" value="Imelysin_sf"/>
</dbReference>
<dbReference type="Pfam" id="PF09375">
    <property type="entry name" value="Peptidase_M75"/>
    <property type="match status" value="1"/>
</dbReference>
<feature type="domain" description="Imelysin-like" evidence="3">
    <location>
        <begin position="50"/>
        <end position="336"/>
    </location>
</feature>
<evidence type="ECO:0000259" key="3">
    <source>
        <dbReference type="Pfam" id="PF09375"/>
    </source>
</evidence>
<dbReference type="Proteomes" id="UP000486602">
    <property type="component" value="Unassembled WGS sequence"/>
</dbReference>
<dbReference type="RefSeq" id="WP_163285713.1">
    <property type="nucleotide sequence ID" value="NZ_JAAGVY010000024.1"/>
</dbReference>
<dbReference type="Gene3D" id="1.20.1420.20">
    <property type="entry name" value="M75 peptidase, HXXE motif"/>
    <property type="match status" value="1"/>
</dbReference>
<dbReference type="InterPro" id="IPR034984">
    <property type="entry name" value="Imelysin-like_IPPA"/>
</dbReference>
<dbReference type="PROSITE" id="PS51257">
    <property type="entry name" value="PROKAR_LIPOPROTEIN"/>
    <property type="match status" value="1"/>
</dbReference>
<organism evidence="4 5">
    <name type="scientific">Cryomorpha ignava</name>
    <dbReference type="NCBI Taxonomy" id="101383"/>
    <lineage>
        <taxon>Bacteria</taxon>
        <taxon>Pseudomonadati</taxon>
        <taxon>Bacteroidota</taxon>
        <taxon>Flavobacteriia</taxon>
        <taxon>Flavobacteriales</taxon>
        <taxon>Cryomorphaceae</taxon>
        <taxon>Cryomorpha</taxon>
    </lineage>
</organism>
<evidence type="ECO:0000256" key="2">
    <source>
        <dbReference type="ARBA" id="ARBA00022729"/>
    </source>
</evidence>
<name>A0A7K3WS26_9FLAO</name>
<reference evidence="4 5" key="1">
    <citation type="submission" date="2020-02" db="EMBL/GenBank/DDBJ databases">
        <title>Out from the shadows clarifying the taxonomy of the family Cryomorphaceae and related taxa by utilizing the GTDB taxonomic framework.</title>
        <authorList>
            <person name="Bowman J.P."/>
        </authorList>
    </citation>
    <scope>NUCLEOTIDE SEQUENCE [LARGE SCALE GENOMIC DNA]</scope>
    <source>
        <strain evidence="4 5">QSSC 1-22</strain>
    </source>
</reference>
<proteinExistence type="predicted"/>
<comment type="caution">
    <text evidence="4">The sequence shown here is derived from an EMBL/GenBank/DDBJ whole genome shotgun (WGS) entry which is preliminary data.</text>
</comment>
<comment type="subcellular location">
    <subcellularLocation>
        <location evidence="1">Cell envelope</location>
    </subcellularLocation>
</comment>
<dbReference type="GO" id="GO:0030313">
    <property type="term" value="C:cell envelope"/>
    <property type="evidence" value="ECO:0007669"/>
    <property type="project" value="UniProtKB-SubCell"/>
</dbReference>
<keyword evidence="5" id="KW-1185">Reference proteome</keyword>
<sequence length="373" mass="40648">MKLKSGIFKHIGIIAVVLFLVSCKGDDDAGGGSDSFDRKAMLANLADNVILPAYDSLTVATNQLHESTEFLIQSTTAENIEQVRTVWKTTLTQWQYAGVYDLGPASDNGLVSFFNLYPVSTIHIEENIASGNYNLESAANINAVGLEAIDYLLFGLETDAEMLATFFTENPDHLTYLIDNTNLLKTKAQTTLSAWQDGYATTFKNASGTDIGSALGQLVNSSIQYLEIHIRDAKIGIPSGARSSSGLPLPLQVEGYYNGSVSKEMLIKGMDGWKNMFNGNSRNGDQGTGLDDYLKFLGTSFDGNPLHEEINGRLTMAANQTEELATDLKTAVVNQQEECLSIFDELQRTIVLLKVDMTSAMGIQITYVDNDGD</sequence>
<evidence type="ECO:0000313" key="4">
    <source>
        <dbReference type="EMBL" id="NEN24318.1"/>
    </source>
</evidence>
<dbReference type="EMBL" id="JAAGVY010000024">
    <property type="protein sequence ID" value="NEN24318.1"/>
    <property type="molecule type" value="Genomic_DNA"/>
</dbReference>
<evidence type="ECO:0000313" key="5">
    <source>
        <dbReference type="Proteomes" id="UP000486602"/>
    </source>
</evidence>
<gene>
    <name evidence="4" type="ORF">G3O08_12465</name>
</gene>